<comment type="caution">
    <text evidence="2">The sequence shown here is derived from an EMBL/GenBank/DDBJ whole genome shotgun (WGS) entry which is preliminary data.</text>
</comment>
<proteinExistence type="predicted"/>
<dbReference type="Proteomes" id="UP000239895">
    <property type="component" value="Unassembled WGS sequence"/>
</dbReference>
<dbReference type="EMBL" id="PVTX01000001">
    <property type="protein sequence ID" value="PRZ10403.1"/>
    <property type="molecule type" value="Genomic_DNA"/>
</dbReference>
<keyword evidence="1" id="KW-1133">Transmembrane helix</keyword>
<accession>A0ABX5EIV3</accession>
<gene>
    <name evidence="2" type="ORF">BCL65_101548</name>
</gene>
<keyword evidence="3" id="KW-1185">Reference proteome</keyword>
<organism evidence="2 3">
    <name type="scientific">Isoptericola halotolerans</name>
    <dbReference type="NCBI Taxonomy" id="300560"/>
    <lineage>
        <taxon>Bacteria</taxon>
        <taxon>Bacillati</taxon>
        <taxon>Actinomycetota</taxon>
        <taxon>Actinomycetes</taxon>
        <taxon>Micrococcales</taxon>
        <taxon>Promicromonosporaceae</taxon>
        <taxon>Isoptericola</taxon>
    </lineage>
</organism>
<sequence>MDDGGTTRPGTPRSAEWSLALGLAGLACAVVPVIGEWVAAPLAVASVALGSFAIHVAERDGRPGTARGLVGAMTGVVALGVVLFSLAAGWGHGG</sequence>
<evidence type="ECO:0000256" key="1">
    <source>
        <dbReference type="SAM" id="Phobius"/>
    </source>
</evidence>
<keyword evidence="1" id="KW-0812">Transmembrane</keyword>
<reference evidence="2 3" key="1">
    <citation type="submission" date="2018-03" db="EMBL/GenBank/DDBJ databases">
        <title>Comparative analysis of microorganisms from saline springs in Andes Mountain Range, Colombia.</title>
        <authorList>
            <person name="Rubin E."/>
        </authorList>
    </citation>
    <scope>NUCLEOTIDE SEQUENCE [LARGE SCALE GENOMIC DNA]</scope>
    <source>
        <strain evidence="2 3">CG 23</strain>
    </source>
</reference>
<keyword evidence="1" id="KW-0472">Membrane</keyword>
<feature type="transmembrane region" description="Helical" evidence="1">
    <location>
        <begin position="69"/>
        <end position="90"/>
    </location>
</feature>
<evidence type="ECO:0000313" key="3">
    <source>
        <dbReference type="Proteomes" id="UP000239895"/>
    </source>
</evidence>
<evidence type="ECO:0000313" key="2">
    <source>
        <dbReference type="EMBL" id="PRZ10403.1"/>
    </source>
</evidence>
<protein>
    <recommendedName>
        <fullName evidence="4">DUF4190 domain-containing protein</fullName>
    </recommendedName>
</protein>
<evidence type="ECO:0008006" key="4">
    <source>
        <dbReference type="Google" id="ProtNLM"/>
    </source>
</evidence>
<name>A0ABX5EIV3_9MICO</name>
<feature type="transmembrane region" description="Helical" evidence="1">
    <location>
        <begin position="40"/>
        <end position="57"/>
    </location>
</feature>